<organism evidence="1 2">
    <name type="scientific">Methylophaga sulfidovorans</name>
    <dbReference type="NCBI Taxonomy" id="45496"/>
    <lineage>
        <taxon>Bacteria</taxon>
        <taxon>Pseudomonadati</taxon>
        <taxon>Pseudomonadota</taxon>
        <taxon>Gammaproteobacteria</taxon>
        <taxon>Thiotrichales</taxon>
        <taxon>Piscirickettsiaceae</taxon>
        <taxon>Methylophaga</taxon>
    </lineage>
</organism>
<protein>
    <submittedName>
        <fullName evidence="1">Uncharacterized protein</fullName>
    </submittedName>
</protein>
<keyword evidence="2" id="KW-1185">Reference proteome</keyword>
<dbReference type="AlphaFoldDB" id="A0A1I4BLH3"/>
<evidence type="ECO:0000313" key="1">
    <source>
        <dbReference type="EMBL" id="SFK69037.1"/>
    </source>
</evidence>
<reference evidence="2" key="1">
    <citation type="submission" date="2016-10" db="EMBL/GenBank/DDBJ databases">
        <authorList>
            <person name="Varghese N."/>
            <person name="Submissions S."/>
        </authorList>
    </citation>
    <scope>NUCLEOTIDE SEQUENCE [LARGE SCALE GENOMIC DNA]</scope>
    <source>
        <strain evidence="2">DSM 11578</strain>
    </source>
</reference>
<dbReference type="EMBL" id="FOSH01000019">
    <property type="protein sequence ID" value="SFK69037.1"/>
    <property type="molecule type" value="Genomic_DNA"/>
</dbReference>
<proteinExistence type="predicted"/>
<evidence type="ECO:0000313" key="2">
    <source>
        <dbReference type="Proteomes" id="UP000198924"/>
    </source>
</evidence>
<accession>A0A1I4BLH3</accession>
<name>A0A1I4BLH3_9GAMM</name>
<sequence length="108" mass="12075">MGPGMGITLAGTSTKVSLYAARVNNCICSLADFVSEESGFYKQNAYKKGISDPKFVIRLSEKGLVLCEEKEPAHYLLPRRSENGKEDVFEDIHHIVIPDWLIESWGNN</sequence>
<dbReference type="Proteomes" id="UP000198924">
    <property type="component" value="Unassembled WGS sequence"/>
</dbReference>
<gene>
    <name evidence="1" type="ORF">SAMN04488079_11958</name>
</gene>